<organism evidence="2 3">
    <name type="scientific">Patiriisocius hiemis</name>
    <dbReference type="NCBI Taxonomy" id="3075604"/>
    <lineage>
        <taxon>Bacteria</taxon>
        <taxon>Pseudomonadati</taxon>
        <taxon>Bacteroidota</taxon>
        <taxon>Flavobacteriia</taxon>
        <taxon>Flavobacteriales</taxon>
        <taxon>Flavobacteriaceae</taxon>
        <taxon>Patiriisocius</taxon>
    </lineage>
</organism>
<feature type="transmembrane region" description="Helical" evidence="1">
    <location>
        <begin position="242"/>
        <end position="263"/>
    </location>
</feature>
<protein>
    <submittedName>
        <fullName evidence="2">EamA/RhaT family transporter</fullName>
    </submittedName>
</protein>
<comment type="caution">
    <text evidence="2">The sequence shown here is derived from an EMBL/GenBank/DDBJ whole genome shotgun (WGS) entry which is preliminary data.</text>
</comment>
<name>A0ABU2YAF5_9FLAO</name>
<dbReference type="Proteomes" id="UP001254488">
    <property type="component" value="Unassembled WGS sequence"/>
</dbReference>
<feature type="transmembrane region" description="Helical" evidence="1">
    <location>
        <begin position="88"/>
        <end position="110"/>
    </location>
</feature>
<accession>A0ABU2YAF5</accession>
<dbReference type="RefSeq" id="WP_311332119.1">
    <property type="nucleotide sequence ID" value="NZ_JAVRHZ010000001.1"/>
</dbReference>
<feature type="transmembrane region" description="Helical" evidence="1">
    <location>
        <begin position="212"/>
        <end position="230"/>
    </location>
</feature>
<feature type="transmembrane region" description="Helical" evidence="1">
    <location>
        <begin position="61"/>
        <end position="81"/>
    </location>
</feature>
<evidence type="ECO:0000256" key="1">
    <source>
        <dbReference type="SAM" id="Phobius"/>
    </source>
</evidence>
<dbReference type="SUPFAM" id="SSF103481">
    <property type="entry name" value="Multidrug resistance efflux transporter EmrE"/>
    <property type="match status" value="2"/>
</dbReference>
<sequence length="291" mass="31775">MIALLLSVLSSTLIFVVFKLYSKYNINTLHAIVVNYVVASTCGIVAFNKPVAVSEVIAFDWFYYAIALGILFIVVFNLMAITTQKNGLSVVSVATKMSFIVPIIFGLWYYKESLGSFKLAGILFAVVAVYLASIKSKEGITIKKENLIFPLLVFIGSGIIDTSIKYIEDAFVAVNDVPIFSATLFASAACIGFVVLAIQAIRGKFVFQFKNILGGIALGIPNYFSIYFLVQALRSNLLESSGIFTVNNVAIVMLSTLVGILLFKEKLLKKNWIGIALAIASIILVAIENYI</sequence>
<keyword evidence="1" id="KW-1133">Transmembrane helix</keyword>
<evidence type="ECO:0000313" key="2">
    <source>
        <dbReference type="EMBL" id="MDT0555171.1"/>
    </source>
</evidence>
<reference evidence="2 3" key="1">
    <citation type="submission" date="2023-09" db="EMBL/GenBank/DDBJ databases">
        <authorList>
            <person name="Rey-Velasco X."/>
        </authorList>
    </citation>
    <scope>NUCLEOTIDE SEQUENCE [LARGE SCALE GENOMIC DNA]</scope>
    <source>
        <strain evidence="2 3">W242</strain>
    </source>
</reference>
<feature type="transmembrane region" description="Helical" evidence="1">
    <location>
        <begin position="179"/>
        <end position="200"/>
    </location>
</feature>
<dbReference type="EMBL" id="JAVRHZ010000001">
    <property type="protein sequence ID" value="MDT0555171.1"/>
    <property type="molecule type" value="Genomic_DNA"/>
</dbReference>
<feature type="transmembrane region" description="Helical" evidence="1">
    <location>
        <begin position="116"/>
        <end position="134"/>
    </location>
</feature>
<keyword evidence="1" id="KW-0472">Membrane</keyword>
<proteinExistence type="predicted"/>
<gene>
    <name evidence="2" type="ORF">RM538_04085</name>
</gene>
<keyword evidence="1" id="KW-0812">Transmembrane</keyword>
<feature type="transmembrane region" description="Helical" evidence="1">
    <location>
        <begin position="146"/>
        <end position="167"/>
    </location>
</feature>
<keyword evidence="3" id="KW-1185">Reference proteome</keyword>
<dbReference type="Gene3D" id="1.10.3730.20">
    <property type="match status" value="1"/>
</dbReference>
<evidence type="ECO:0000313" key="3">
    <source>
        <dbReference type="Proteomes" id="UP001254488"/>
    </source>
</evidence>
<feature type="transmembrane region" description="Helical" evidence="1">
    <location>
        <begin position="272"/>
        <end position="290"/>
    </location>
</feature>
<dbReference type="InterPro" id="IPR037185">
    <property type="entry name" value="EmrE-like"/>
</dbReference>